<feature type="repeat" description="TPR" evidence="4">
    <location>
        <begin position="3"/>
        <end position="36"/>
    </location>
</feature>
<dbReference type="InterPro" id="IPR019734">
    <property type="entry name" value="TPR_rpt"/>
</dbReference>
<evidence type="ECO:0000256" key="2">
    <source>
        <dbReference type="ARBA" id="ARBA00022964"/>
    </source>
</evidence>
<dbReference type="InterPro" id="IPR011990">
    <property type="entry name" value="TPR-like_helical_dom_sf"/>
</dbReference>
<evidence type="ECO:0000256" key="4">
    <source>
        <dbReference type="PROSITE-ProRule" id="PRU00339"/>
    </source>
</evidence>
<accession>A0ABT0S395</accession>
<comment type="caution">
    <text evidence="6">The sequence shown here is derived from an EMBL/GenBank/DDBJ whole genome shotgun (WGS) entry which is preliminary data.</text>
</comment>
<evidence type="ECO:0000259" key="5">
    <source>
        <dbReference type="Pfam" id="PF05118"/>
    </source>
</evidence>
<dbReference type="PANTHER" id="PTHR46332">
    <property type="entry name" value="ASPARTATE BETA-HYDROXYLASE DOMAIN-CONTAINING PROTEIN 2"/>
    <property type="match status" value="1"/>
</dbReference>
<dbReference type="SMART" id="SM00028">
    <property type="entry name" value="TPR"/>
    <property type="match status" value="2"/>
</dbReference>
<feature type="domain" description="Aspartyl/asparaginy/proline hydroxylase" evidence="5">
    <location>
        <begin position="198"/>
        <end position="359"/>
    </location>
</feature>
<dbReference type="Pfam" id="PF13428">
    <property type="entry name" value="TPR_14"/>
    <property type="match status" value="1"/>
</dbReference>
<keyword evidence="7" id="KW-1185">Reference proteome</keyword>
<dbReference type="Gene3D" id="1.25.40.10">
    <property type="entry name" value="Tetratricopeptide repeat domain"/>
    <property type="match status" value="1"/>
</dbReference>
<dbReference type="Proteomes" id="UP001165342">
    <property type="component" value="Unassembled WGS sequence"/>
</dbReference>
<keyword evidence="3" id="KW-0560">Oxidoreductase</keyword>
<dbReference type="InterPro" id="IPR027443">
    <property type="entry name" value="IPNS-like_sf"/>
</dbReference>
<evidence type="ECO:0000313" key="7">
    <source>
        <dbReference type="Proteomes" id="UP001165342"/>
    </source>
</evidence>
<protein>
    <submittedName>
        <fullName evidence="6">Aspartyl/asparaginyl beta-hydroxylase domain-containing protein</fullName>
    </submittedName>
</protein>
<proteinExistence type="inferred from homology"/>
<dbReference type="RefSeq" id="WP_249831549.1">
    <property type="nucleotide sequence ID" value="NZ_JAMGBE010000002.1"/>
</dbReference>
<dbReference type="PANTHER" id="PTHR46332:SF5">
    <property type="entry name" value="ASPARTATE BETA-HYDROXYLASE DOMAIN CONTAINING 2"/>
    <property type="match status" value="1"/>
</dbReference>
<dbReference type="Pfam" id="PF05118">
    <property type="entry name" value="Asp_Arg_Hydrox"/>
    <property type="match status" value="1"/>
</dbReference>
<sequence>MQTDALVERANAAFRTGNLKHALELLEDAAQHRPDDPTLWLQIAAMHRASGNPSDALTAVHKGLAVAPLDFMGLLMRASLLQRMEDPQAGEAWGHALAQKPSGELPPQLAATVAEGERHHAAWLEARESRLARAMAGPEQRGNEEERARIARFRSNALRKTRPFHSEPTHFHFPGLVEREFHPRHLFPWLSELEGAADMIRQEFKAVMAAERAELVPYIQYDDHLPLDQWRQLNRNPDWTAIHLWQNGVRIEANANHCRETLDLLRRVPQPSTKGSGPNAMFSLLAPHTHIPAHVGVTNTRLVCHLPLIVPEGCWFRAGAETRAWRPGEAFVFDDTIEHEAMNPSDELRVVFIFDIWHPDLSEVEREAVAALLALETGGAAL</sequence>
<dbReference type="PROSITE" id="PS50005">
    <property type="entry name" value="TPR"/>
    <property type="match status" value="1"/>
</dbReference>
<comment type="similarity">
    <text evidence="1">Belongs to the aspartyl/asparaginyl beta-hydroxylase family.</text>
</comment>
<dbReference type="InterPro" id="IPR007803">
    <property type="entry name" value="Asp/Arg/Pro-Hydrxlase"/>
</dbReference>
<evidence type="ECO:0000313" key="6">
    <source>
        <dbReference type="EMBL" id="MCL6730093.1"/>
    </source>
</evidence>
<organism evidence="6 7">
    <name type="scientific">Sphingomonas hankyongi</name>
    <dbReference type="NCBI Taxonomy" id="2908209"/>
    <lineage>
        <taxon>Bacteria</taxon>
        <taxon>Pseudomonadati</taxon>
        <taxon>Pseudomonadota</taxon>
        <taxon>Alphaproteobacteria</taxon>
        <taxon>Sphingomonadales</taxon>
        <taxon>Sphingomonadaceae</taxon>
        <taxon>Sphingomonas</taxon>
    </lineage>
</organism>
<gene>
    <name evidence="6" type="ORF">LZ538_08520</name>
</gene>
<dbReference type="SUPFAM" id="SSF51197">
    <property type="entry name" value="Clavaminate synthase-like"/>
    <property type="match status" value="1"/>
</dbReference>
<keyword evidence="2" id="KW-0223">Dioxygenase</keyword>
<dbReference type="Gene3D" id="2.60.120.330">
    <property type="entry name" value="B-lactam Antibiotic, Isopenicillin N Synthase, Chain"/>
    <property type="match status" value="1"/>
</dbReference>
<evidence type="ECO:0000256" key="3">
    <source>
        <dbReference type="ARBA" id="ARBA00023002"/>
    </source>
</evidence>
<reference evidence="6" key="1">
    <citation type="submission" date="2022-05" db="EMBL/GenBank/DDBJ databases">
        <authorList>
            <person name="Jo J.-H."/>
            <person name="Im W.-T."/>
        </authorList>
    </citation>
    <scope>NUCLEOTIDE SEQUENCE</scope>
    <source>
        <strain evidence="6">SE220</strain>
    </source>
</reference>
<evidence type="ECO:0000256" key="1">
    <source>
        <dbReference type="ARBA" id="ARBA00007730"/>
    </source>
</evidence>
<dbReference type="EMBL" id="JAMGBE010000002">
    <property type="protein sequence ID" value="MCL6730093.1"/>
    <property type="molecule type" value="Genomic_DNA"/>
</dbReference>
<dbReference type="SUPFAM" id="SSF48452">
    <property type="entry name" value="TPR-like"/>
    <property type="match status" value="1"/>
</dbReference>
<name>A0ABT0S395_9SPHN</name>
<keyword evidence="4" id="KW-0802">TPR repeat</keyword>
<dbReference type="InterPro" id="IPR051821">
    <property type="entry name" value="Asp/Asn_beta-hydroxylase"/>
</dbReference>